<dbReference type="NCBIfam" id="NF004349">
    <property type="entry name" value="PRK05729.1"/>
    <property type="match status" value="1"/>
</dbReference>
<dbReference type="CDD" id="cd00817">
    <property type="entry name" value="ValRS_core"/>
    <property type="match status" value="1"/>
</dbReference>
<evidence type="ECO:0000256" key="2">
    <source>
        <dbReference type="ARBA" id="ARBA00022598"/>
    </source>
</evidence>
<dbReference type="InterPro" id="IPR019499">
    <property type="entry name" value="Val-tRNA_synth_tRNA-bd"/>
</dbReference>
<keyword evidence="4 8" id="KW-0067">ATP-binding</keyword>
<evidence type="ECO:0000313" key="12">
    <source>
        <dbReference type="EMBL" id="PIR13080.1"/>
    </source>
</evidence>
<dbReference type="CDD" id="cd07962">
    <property type="entry name" value="Anticodon_Ia_Val"/>
    <property type="match status" value="1"/>
</dbReference>
<dbReference type="EMBL" id="PCWW01000059">
    <property type="protein sequence ID" value="PIR13080.1"/>
    <property type="molecule type" value="Genomic_DNA"/>
</dbReference>
<evidence type="ECO:0000256" key="6">
    <source>
        <dbReference type="ARBA" id="ARBA00023146"/>
    </source>
</evidence>
<dbReference type="EC" id="6.1.1.9" evidence="8"/>
<dbReference type="InterPro" id="IPR037118">
    <property type="entry name" value="Val-tRNA_synth_C_sf"/>
</dbReference>
<evidence type="ECO:0000256" key="1">
    <source>
        <dbReference type="ARBA" id="ARBA00022490"/>
    </source>
</evidence>
<keyword evidence="8" id="KW-0175">Coiled coil</keyword>
<dbReference type="InterPro" id="IPR010978">
    <property type="entry name" value="tRNA-bd_arm"/>
</dbReference>
<keyword evidence="3 8" id="KW-0547">Nucleotide-binding</keyword>
<dbReference type="InterPro" id="IPR009080">
    <property type="entry name" value="tRNAsynth_Ia_anticodon-bd"/>
</dbReference>
<comment type="similarity">
    <text evidence="8">Belongs to the class-I aminoacyl-tRNA synthetase family. ValS type 1 subfamily.</text>
</comment>
<dbReference type="GO" id="GO:0004832">
    <property type="term" value="F:valine-tRNA ligase activity"/>
    <property type="evidence" value="ECO:0007669"/>
    <property type="project" value="UniProtKB-UniRule"/>
</dbReference>
<accession>A0A2M6K8G3</accession>
<feature type="short sequence motif" description="'KMSKS' region" evidence="8">
    <location>
        <begin position="546"/>
        <end position="550"/>
    </location>
</feature>
<feature type="short sequence motif" description="'HIGH' region" evidence="8">
    <location>
        <begin position="51"/>
        <end position="61"/>
    </location>
</feature>
<comment type="subunit">
    <text evidence="8">Monomer.</text>
</comment>
<dbReference type="HAMAP" id="MF_02004">
    <property type="entry name" value="Val_tRNA_synth_type1"/>
    <property type="match status" value="1"/>
</dbReference>
<feature type="domain" description="Valyl-tRNA synthetase tRNA-binding arm" evidence="11">
    <location>
        <begin position="840"/>
        <end position="903"/>
    </location>
</feature>
<dbReference type="PANTHER" id="PTHR11946:SF93">
    <property type="entry name" value="VALINE--TRNA LIGASE, CHLOROPLASTIC_MITOCHONDRIAL 2"/>
    <property type="match status" value="1"/>
</dbReference>
<dbReference type="Pfam" id="PF10458">
    <property type="entry name" value="Val_tRNA-synt_C"/>
    <property type="match status" value="1"/>
</dbReference>
<dbReference type="Gene3D" id="1.10.730.10">
    <property type="entry name" value="Isoleucyl-tRNA Synthetase, Domain 1"/>
    <property type="match status" value="1"/>
</dbReference>
<dbReference type="GO" id="GO:0005829">
    <property type="term" value="C:cytosol"/>
    <property type="evidence" value="ECO:0007669"/>
    <property type="project" value="TreeGrafter"/>
</dbReference>
<evidence type="ECO:0000313" key="13">
    <source>
        <dbReference type="Proteomes" id="UP000230869"/>
    </source>
</evidence>
<comment type="catalytic activity">
    <reaction evidence="7 8">
        <text>tRNA(Val) + L-valine + ATP = L-valyl-tRNA(Val) + AMP + diphosphate</text>
        <dbReference type="Rhea" id="RHEA:10704"/>
        <dbReference type="Rhea" id="RHEA-COMP:9672"/>
        <dbReference type="Rhea" id="RHEA-COMP:9708"/>
        <dbReference type="ChEBI" id="CHEBI:30616"/>
        <dbReference type="ChEBI" id="CHEBI:33019"/>
        <dbReference type="ChEBI" id="CHEBI:57762"/>
        <dbReference type="ChEBI" id="CHEBI:78442"/>
        <dbReference type="ChEBI" id="CHEBI:78537"/>
        <dbReference type="ChEBI" id="CHEBI:456215"/>
        <dbReference type="EC" id="6.1.1.9"/>
    </reaction>
</comment>
<comment type="domain">
    <text evidence="8">The C-terminal coiled-coil domain is crucial for aminoacylation activity.</text>
</comment>
<dbReference type="PROSITE" id="PS00178">
    <property type="entry name" value="AA_TRNA_LIGASE_I"/>
    <property type="match status" value="1"/>
</dbReference>
<dbReference type="SUPFAM" id="SSF50677">
    <property type="entry name" value="ValRS/IleRS/LeuRS editing domain"/>
    <property type="match status" value="1"/>
</dbReference>
<dbReference type="GO" id="GO:0002161">
    <property type="term" value="F:aminoacyl-tRNA deacylase activity"/>
    <property type="evidence" value="ECO:0007669"/>
    <property type="project" value="InterPro"/>
</dbReference>
<keyword evidence="6 8" id="KW-0030">Aminoacyl-tRNA synthetase</keyword>
<keyword evidence="1 8" id="KW-0963">Cytoplasm</keyword>
<evidence type="ECO:0000259" key="10">
    <source>
        <dbReference type="Pfam" id="PF08264"/>
    </source>
</evidence>
<keyword evidence="2 8" id="KW-0436">Ligase</keyword>
<dbReference type="InterPro" id="IPR002303">
    <property type="entry name" value="Valyl-tRNA_ligase"/>
</dbReference>
<dbReference type="AlphaFoldDB" id="A0A2M6K8G3"/>
<organism evidence="12 13">
    <name type="scientific">Candidatus Falkowbacteria bacterium CG11_big_fil_rev_8_21_14_0_20_39_10</name>
    <dbReference type="NCBI Taxonomy" id="1974570"/>
    <lineage>
        <taxon>Bacteria</taxon>
        <taxon>Candidatus Falkowiibacteriota</taxon>
    </lineage>
</organism>
<sequence length="903" mass="104710">MFMKKELPKAYEPREYEDKIYKKWEESGYFNPDKLKLSKDAKPHTIMMPPPNVTGVLHLGHALENALMDIMIRYQRMRGKKTLLLPGTDHAAVATQAKVEKELIKKGIKNPRQELGREKLLEEIRKYAENSKSTIIEQIKKMGTSCDWSRTAYTFDEERTKAVNEVFTRMYKDGLIEKDYRVINWSVKGQSTCSDDEIVYVERQAAFYTFKYSKDFPFYISTTRPETKLGDTAVAVNPQDKRYKKFIGKEYPVVGFGGSVDLKIKIIADENVDPAFGTGALGVTPAHSSIDFDIYMRQKAMGEKIKIIQVIDQDGKMTANAGSAFASLNVIEAREKLVQWLKENSLLEKEENITQNVGTSDRFGDIIESLPMKQWFINVNKKIPGKNKSLKDLMREAVTVGHNNNPKQKVKITPERFEKIYLNWIDNLRDWCISRQIWWGHRIPVWYKREEIYVGAEPPKGDGWEQDPDTLDTWFSSGLWTFSTLGWPAKTEDFKTYHPTSWMQMGYEILFFWMARMILMSTYALDDIPFKNVYIHGMLRDKDGQKFSKSLGTGVDPIEVCEKYGTDALRLSLILGISPGNDSKFYEEKVEGARNLVNKLWNVSRFILSSVDIDKIKNDNNELPLPNTIWDDWIICNFNSMLSLITEDIDNYRFSQAGESLREFTRDYLANWYLEITKFEKNKGKNKDEILIYLLKNLLKLWHPFMPFVTEAIWKEIERESLLMIRKWPEYQQHEAKNNLDKNLDKPLFQGGNVEIIKNIIISIRNARAENKVDTKKKIKAVIYAGNKKKLIKSQARLIKSLRTGIKDLEIKENGPKIKDAIYISAGEVDIYLIGAIDKKKEKSRIEKEIKNLENLIKNTENKLKNKEFAAKAPKEIVGREKENLKIRKGELKKLGDKIKELK</sequence>
<reference evidence="12 13" key="1">
    <citation type="submission" date="2017-09" db="EMBL/GenBank/DDBJ databases">
        <title>Depth-based differentiation of microbial function through sediment-hosted aquifers and enrichment of novel symbionts in the deep terrestrial subsurface.</title>
        <authorList>
            <person name="Probst A.J."/>
            <person name="Ladd B."/>
            <person name="Jarett J.K."/>
            <person name="Geller-Mcgrath D.E."/>
            <person name="Sieber C.M."/>
            <person name="Emerson J.B."/>
            <person name="Anantharaman K."/>
            <person name="Thomas B.C."/>
            <person name="Malmstrom R."/>
            <person name="Stieglmeier M."/>
            <person name="Klingl A."/>
            <person name="Woyke T."/>
            <person name="Ryan C.M."/>
            <person name="Banfield J.F."/>
        </authorList>
    </citation>
    <scope>NUCLEOTIDE SEQUENCE [LARGE SCALE GENOMIC DNA]</scope>
    <source>
        <strain evidence="12">CG11_big_fil_rev_8_21_14_0_20_39_10</strain>
    </source>
</reference>
<evidence type="ECO:0000256" key="4">
    <source>
        <dbReference type="ARBA" id="ARBA00022840"/>
    </source>
</evidence>
<dbReference type="Gene3D" id="1.10.287.380">
    <property type="entry name" value="Valyl-tRNA synthetase, C-terminal domain"/>
    <property type="match status" value="1"/>
</dbReference>
<dbReference type="SUPFAM" id="SSF46589">
    <property type="entry name" value="tRNA-binding arm"/>
    <property type="match status" value="1"/>
</dbReference>
<comment type="subcellular location">
    <subcellularLocation>
        <location evidence="8">Cytoplasm</location>
    </subcellularLocation>
</comment>
<dbReference type="InterPro" id="IPR033705">
    <property type="entry name" value="Anticodon_Ia_Val"/>
</dbReference>
<dbReference type="InterPro" id="IPR009008">
    <property type="entry name" value="Val/Leu/Ile-tRNA-synth_edit"/>
</dbReference>
<feature type="binding site" evidence="8">
    <location>
        <position position="549"/>
    </location>
    <ligand>
        <name>ATP</name>
        <dbReference type="ChEBI" id="CHEBI:30616"/>
    </ligand>
</feature>
<dbReference type="SUPFAM" id="SSF52374">
    <property type="entry name" value="Nucleotidylyl transferase"/>
    <property type="match status" value="1"/>
</dbReference>
<evidence type="ECO:0000256" key="8">
    <source>
        <dbReference type="HAMAP-Rule" id="MF_02004"/>
    </source>
</evidence>
<comment type="caution">
    <text evidence="12">The sequence shown here is derived from an EMBL/GenBank/DDBJ whole genome shotgun (WGS) entry which is preliminary data.</text>
</comment>
<dbReference type="PRINTS" id="PR00986">
    <property type="entry name" value="TRNASYNTHVAL"/>
</dbReference>
<feature type="domain" description="Aminoacyl-tRNA synthetase class Ia" evidence="9">
    <location>
        <begin position="19"/>
        <end position="453"/>
    </location>
</feature>
<dbReference type="GO" id="GO:0006438">
    <property type="term" value="P:valyl-tRNA aminoacylation"/>
    <property type="evidence" value="ECO:0007669"/>
    <property type="project" value="UniProtKB-UniRule"/>
</dbReference>
<feature type="domain" description="Aminoacyl-tRNA synthetase class Ia" evidence="9">
    <location>
        <begin position="462"/>
        <end position="582"/>
    </location>
</feature>
<feature type="coiled-coil region" evidence="8">
    <location>
        <begin position="836"/>
        <end position="870"/>
    </location>
</feature>
<dbReference type="Proteomes" id="UP000230869">
    <property type="component" value="Unassembled WGS sequence"/>
</dbReference>
<dbReference type="Pfam" id="PF00133">
    <property type="entry name" value="tRNA-synt_1"/>
    <property type="match status" value="2"/>
</dbReference>
<evidence type="ECO:0000256" key="5">
    <source>
        <dbReference type="ARBA" id="ARBA00022917"/>
    </source>
</evidence>
<dbReference type="InterPro" id="IPR014729">
    <property type="entry name" value="Rossmann-like_a/b/a_fold"/>
</dbReference>
<evidence type="ECO:0000256" key="3">
    <source>
        <dbReference type="ARBA" id="ARBA00022741"/>
    </source>
</evidence>
<gene>
    <name evidence="8" type="primary">valS</name>
    <name evidence="12" type="ORF">COV49_03390</name>
</gene>
<dbReference type="Pfam" id="PF08264">
    <property type="entry name" value="Anticodon_1"/>
    <property type="match status" value="1"/>
</dbReference>
<comment type="domain">
    <text evidence="8">ValRS has two distinct active sites: one for aminoacylation and one for editing. The misactivated threonine is translocated from the active site to the editing site.</text>
</comment>
<protein>
    <recommendedName>
        <fullName evidence="8">Valine--tRNA ligase</fullName>
        <ecNumber evidence="8">6.1.1.9</ecNumber>
    </recommendedName>
    <alternativeName>
        <fullName evidence="8">Valyl-tRNA synthetase</fullName>
        <shortName evidence="8">ValRS</shortName>
    </alternativeName>
</protein>
<dbReference type="InterPro" id="IPR002300">
    <property type="entry name" value="aa-tRNA-synth_Ia"/>
</dbReference>
<dbReference type="NCBIfam" id="TIGR00422">
    <property type="entry name" value="valS"/>
    <property type="match status" value="1"/>
</dbReference>
<keyword evidence="5 8" id="KW-0648">Protein biosynthesis</keyword>
<comment type="function">
    <text evidence="8">Catalyzes the attachment of valine to tRNA(Val). As ValRS can inadvertently accommodate and process structurally similar amino acids such as threonine, to avoid such errors, it has a 'posttransfer' editing activity that hydrolyzes mischarged Thr-tRNA(Val) in a tRNA-dependent manner.</text>
</comment>
<dbReference type="InterPro" id="IPR013155">
    <property type="entry name" value="M/V/L/I-tRNA-synth_anticd-bd"/>
</dbReference>
<name>A0A2M6K8G3_9BACT</name>
<proteinExistence type="inferred from homology"/>
<evidence type="ECO:0000259" key="11">
    <source>
        <dbReference type="Pfam" id="PF10458"/>
    </source>
</evidence>
<dbReference type="SUPFAM" id="SSF47323">
    <property type="entry name" value="Anticodon-binding domain of a subclass of class I aminoacyl-tRNA synthetases"/>
    <property type="match status" value="1"/>
</dbReference>
<dbReference type="Gene3D" id="3.40.50.620">
    <property type="entry name" value="HUPs"/>
    <property type="match status" value="2"/>
</dbReference>
<evidence type="ECO:0000259" key="9">
    <source>
        <dbReference type="Pfam" id="PF00133"/>
    </source>
</evidence>
<dbReference type="GO" id="GO:0005524">
    <property type="term" value="F:ATP binding"/>
    <property type="evidence" value="ECO:0007669"/>
    <property type="project" value="UniProtKB-UniRule"/>
</dbReference>
<feature type="domain" description="Methionyl/Valyl/Leucyl/Isoleucyl-tRNA synthetase anticodon-binding" evidence="10">
    <location>
        <begin position="631"/>
        <end position="782"/>
    </location>
</feature>
<dbReference type="PANTHER" id="PTHR11946">
    <property type="entry name" value="VALYL-TRNA SYNTHETASES"/>
    <property type="match status" value="1"/>
</dbReference>
<dbReference type="InterPro" id="IPR001412">
    <property type="entry name" value="aa-tRNA-synth_I_CS"/>
</dbReference>
<evidence type="ECO:0000256" key="7">
    <source>
        <dbReference type="ARBA" id="ARBA00047552"/>
    </source>
</evidence>